<evidence type="ECO:0000313" key="7">
    <source>
        <dbReference type="EMBL" id="VZO38875.1"/>
    </source>
</evidence>
<feature type="region of interest" description="Disordered" evidence="4">
    <location>
        <begin position="409"/>
        <end position="431"/>
    </location>
</feature>
<keyword evidence="8" id="KW-1185">Reference proteome</keyword>
<evidence type="ECO:0000313" key="8">
    <source>
        <dbReference type="Proteomes" id="UP000419743"/>
    </source>
</evidence>
<feature type="transmembrane region" description="Helical" evidence="5">
    <location>
        <begin position="130"/>
        <end position="151"/>
    </location>
</feature>
<dbReference type="Pfam" id="PF07730">
    <property type="entry name" value="HisKA_3"/>
    <property type="match status" value="1"/>
</dbReference>
<organism evidence="7 8">
    <name type="scientific">Occultella aeris</name>
    <dbReference type="NCBI Taxonomy" id="2761496"/>
    <lineage>
        <taxon>Bacteria</taxon>
        <taxon>Bacillati</taxon>
        <taxon>Actinomycetota</taxon>
        <taxon>Actinomycetes</taxon>
        <taxon>Micrococcales</taxon>
        <taxon>Ruaniaceae</taxon>
        <taxon>Occultella</taxon>
    </lineage>
</organism>
<feature type="transmembrane region" description="Helical" evidence="5">
    <location>
        <begin position="181"/>
        <end position="206"/>
    </location>
</feature>
<keyword evidence="1 7" id="KW-0808">Transferase</keyword>
<keyword evidence="5" id="KW-0812">Transmembrane</keyword>
<accession>A0A7M4DN65</accession>
<feature type="transmembrane region" description="Helical" evidence="5">
    <location>
        <begin position="156"/>
        <end position="175"/>
    </location>
</feature>
<evidence type="ECO:0000256" key="1">
    <source>
        <dbReference type="ARBA" id="ARBA00022679"/>
    </source>
</evidence>
<dbReference type="EC" id="2.7.13.3" evidence="7"/>
<dbReference type="PANTHER" id="PTHR24421:SF63">
    <property type="entry name" value="SENSOR HISTIDINE KINASE DESK"/>
    <property type="match status" value="1"/>
</dbReference>
<dbReference type="PANTHER" id="PTHR24421">
    <property type="entry name" value="NITRATE/NITRITE SENSOR PROTEIN NARX-RELATED"/>
    <property type="match status" value="1"/>
</dbReference>
<protein>
    <submittedName>
        <fullName evidence="7">Sensor histidine kinase DesK</fullName>
        <ecNumber evidence="7">2.7.13.3</ecNumber>
    </submittedName>
</protein>
<keyword evidence="5" id="KW-1133">Transmembrane helix</keyword>
<evidence type="ECO:0000256" key="2">
    <source>
        <dbReference type="ARBA" id="ARBA00022777"/>
    </source>
</evidence>
<dbReference type="GO" id="GO:0046983">
    <property type="term" value="F:protein dimerization activity"/>
    <property type="evidence" value="ECO:0007669"/>
    <property type="project" value="InterPro"/>
</dbReference>
<dbReference type="CDD" id="cd16917">
    <property type="entry name" value="HATPase_UhpB-NarQ-NarX-like"/>
    <property type="match status" value="1"/>
</dbReference>
<evidence type="ECO:0000256" key="4">
    <source>
        <dbReference type="SAM" id="MobiDB-lite"/>
    </source>
</evidence>
<proteinExistence type="predicted"/>
<evidence type="ECO:0000256" key="3">
    <source>
        <dbReference type="ARBA" id="ARBA00023012"/>
    </source>
</evidence>
<feature type="transmembrane region" description="Helical" evidence="5">
    <location>
        <begin position="103"/>
        <end position="124"/>
    </location>
</feature>
<keyword evidence="2 7" id="KW-0418">Kinase</keyword>
<gene>
    <name evidence="7" type="primary">desK_7</name>
    <name evidence="7" type="ORF">HALOF300_03593</name>
</gene>
<dbReference type="AlphaFoldDB" id="A0A7M4DN65"/>
<dbReference type="EMBL" id="CACRYJ010000053">
    <property type="protein sequence ID" value="VZO38875.1"/>
    <property type="molecule type" value="Genomic_DNA"/>
</dbReference>
<name>A0A7M4DN65_9MICO</name>
<dbReference type="SUPFAM" id="SSF55874">
    <property type="entry name" value="ATPase domain of HSP90 chaperone/DNA topoisomerase II/histidine kinase"/>
    <property type="match status" value="1"/>
</dbReference>
<comment type="caution">
    <text evidence="7">The sequence shown here is derived from an EMBL/GenBank/DDBJ whole genome shotgun (WGS) entry which is preliminary data.</text>
</comment>
<reference evidence="7 8" key="1">
    <citation type="submission" date="2019-11" db="EMBL/GenBank/DDBJ databases">
        <authorList>
            <person name="Criscuolo A."/>
        </authorList>
    </citation>
    <scope>NUCLEOTIDE SEQUENCE [LARGE SCALE GENOMIC DNA]</scope>
    <source>
        <strain evidence="7">CIP111667</strain>
    </source>
</reference>
<feature type="transmembrane region" description="Helical" evidence="5">
    <location>
        <begin position="39"/>
        <end position="59"/>
    </location>
</feature>
<evidence type="ECO:0000259" key="6">
    <source>
        <dbReference type="Pfam" id="PF07730"/>
    </source>
</evidence>
<dbReference type="Gene3D" id="3.30.565.10">
    <property type="entry name" value="Histidine kinase-like ATPase, C-terminal domain"/>
    <property type="match status" value="1"/>
</dbReference>
<dbReference type="InterPro" id="IPR011712">
    <property type="entry name" value="Sig_transdc_His_kin_sub3_dim/P"/>
</dbReference>
<dbReference type="InterPro" id="IPR050482">
    <property type="entry name" value="Sensor_HK_TwoCompSys"/>
</dbReference>
<dbReference type="InterPro" id="IPR036890">
    <property type="entry name" value="HATPase_C_sf"/>
</dbReference>
<dbReference type="GO" id="GO:0000155">
    <property type="term" value="F:phosphorelay sensor kinase activity"/>
    <property type="evidence" value="ECO:0007669"/>
    <property type="project" value="InterPro"/>
</dbReference>
<sequence length="431" mass="44796">MTAGSVGTVNRAPRTTGATGLAGWSRASDPQRFETYNRWTLYVILAFEPFLALGLLTGATEYTSAGALAFALVSVVHCATAIVATRATLEVYLGRAMSARRELWFLTVATIVAVVVAFAWAAGARDPDPIVIGNVAAVAPVVAILALSPLLTTGKLMLATLAAPVIAGLAALVGGGNPVQATVPVITTALIAAGAALSFRISVWMIGVVWEQEQRRAVDARLAVAEERLRFSRDLHDVFGRTLSTVAVKSELAAELARRGDDRAPDQMLEVRQLAQDALREVRAVVEGYRAADLSTELAGAREILRSAGVDVLVAGEDADLPAQAQEALAWVVREAVTNVVRHADANRCVIELRAGAGAATLSIGNDGARTAAAARTGSGLNGLRERLATVGGTLDVHRDGAEFTLTAAVPLDPGTPAPALTTEPPPGATP</sequence>
<keyword evidence="5" id="KW-0472">Membrane</keyword>
<dbReference type="Proteomes" id="UP000419743">
    <property type="component" value="Unassembled WGS sequence"/>
</dbReference>
<dbReference type="GO" id="GO:0016020">
    <property type="term" value="C:membrane"/>
    <property type="evidence" value="ECO:0007669"/>
    <property type="project" value="InterPro"/>
</dbReference>
<evidence type="ECO:0000256" key="5">
    <source>
        <dbReference type="SAM" id="Phobius"/>
    </source>
</evidence>
<feature type="domain" description="Signal transduction histidine kinase subgroup 3 dimerisation and phosphoacceptor" evidence="6">
    <location>
        <begin position="227"/>
        <end position="293"/>
    </location>
</feature>
<dbReference type="Gene3D" id="1.20.5.1930">
    <property type="match status" value="1"/>
</dbReference>
<feature type="transmembrane region" description="Helical" evidence="5">
    <location>
        <begin position="65"/>
        <end position="83"/>
    </location>
</feature>
<keyword evidence="3" id="KW-0902">Two-component regulatory system</keyword>